<reference evidence="2" key="1">
    <citation type="submission" date="2021-06" db="EMBL/GenBank/DDBJ databases">
        <authorList>
            <person name="Kallberg Y."/>
            <person name="Tangrot J."/>
            <person name="Rosling A."/>
        </authorList>
    </citation>
    <scope>NUCLEOTIDE SEQUENCE</scope>
    <source>
        <strain evidence="2">87-6 pot B 2015</strain>
    </source>
</reference>
<dbReference type="EMBL" id="CAJVPP010005176">
    <property type="protein sequence ID" value="CAG8661180.1"/>
    <property type="molecule type" value="Genomic_DNA"/>
</dbReference>
<gene>
    <name evidence="2" type="ORF">FMOSSE_LOCUS11947</name>
</gene>
<keyword evidence="3" id="KW-1185">Reference proteome</keyword>
<evidence type="ECO:0000313" key="2">
    <source>
        <dbReference type="EMBL" id="CAG8661180.1"/>
    </source>
</evidence>
<protein>
    <submittedName>
        <fullName evidence="2">13439_t:CDS:1</fullName>
    </submittedName>
</protein>
<dbReference type="AlphaFoldDB" id="A0A9N9E1Z3"/>
<comment type="caution">
    <text evidence="2">The sequence shown here is derived from an EMBL/GenBank/DDBJ whole genome shotgun (WGS) entry which is preliminary data.</text>
</comment>
<dbReference type="Proteomes" id="UP000789375">
    <property type="component" value="Unassembled WGS sequence"/>
</dbReference>
<proteinExistence type="predicted"/>
<sequence length="88" mass="10428">MPLVFQEEQSKNSTRKRGLNNTSQEERFPTNSSNNKFVLNKFFIRHALLLQQYDPQLYLRLKQQNLNLNQLEIDQKITLPGLKVEEPI</sequence>
<evidence type="ECO:0000313" key="3">
    <source>
        <dbReference type="Proteomes" id="UP000789375"/>
    </source>
</evidence>
<name>A0A9N9E1Z3_FUNMO</name>
<feature type="compositionally biased region" description="Polar residues" evidence="1">
    <location>
        <begin position="19"/>
        <end position="33"/>
    </location>
</feature>
<evidence type="ECO:0000256" key="1">
    <source>
        <dbReference type="SAM" id="MobiDB-lite"/>
    </source>
</evidence>
<accession>A0A9N9E1Z3</accession>
<feature type="region of interest" description="Disordered" evidence="1">
    <location>
        <begin position="1"/>
        <end position="33"/>
    </location>
</feature>
<organism evidence="2 3">
    <name type="scientific">Funneliformis mosseae</name>
    <name type="common">Endomycorrhizal fungus</name>
    <name type="synonym">Glomus mosseae</name>
    <dbReference type="NCBI Taxonomy" id="27381"/>
    <lineage>
        <taxon>Eukaryota</taxon>
        <taxon>Fungi</taxon>
        <taxon>Fungi incertae sedis</taxon>
        <taxon>Mucoromycota</taxon>
        <taxon>Glomeromycotina</taxon>
        <taxon>Glomeromycetes</taxon>
        <taxon>Glomerales</taxon>
        <taxon>Glomeraceae</taxon>
        <taxon>Funneliformis</taxon>
    </lineage>
</organism>